<dbReference type="Proteomes" id="UP001152885">
    <property type="component" value="Unassembled WGS sequence"/>
</dbReference>
<comment type="caution">
    <text evidence="3">The sequence shown here is derived from an EMBL/GenBank/DDBJ whole genome shotgun (WGS) entry which is preliminary data.</text>
</comment>
<accession>A0A9W4XC17</accession>
<dbReference type="OrthoDB" id="4010386at2759"/>
<reference evidence="3" key="1">
    <citation type="submission" date="2022-12" db="EMBL/GenBank/DDBJ databases">
        <authorList>
            <person name="Brejova B."/>
        </authorList>
    </citation>
    <scope>NUCLEOTIDE SEQUENCE</scope>
</reference>
<keyword evidence="2" id="KW-0812">Transmembrane</keyword>
<dbReference type="InterPro" id="IPR012470">
    <property type="entry name" value="Pup1-like"/>
</dbReference>
<proteinExistence type="predicted"/>
<organism evidence="3 4">
    <name type="scientific">Candida verbasci</name>
    <dbReference type="NCBI Taxonomy" id="1227364"/>
    <lineage>
        <taxon>Eukaryota</taxon>
        <taxon>Fungi</taxon>
        <taxon>Dikarya</taxon>
        <taxon>Ascomycota</taxon>
        <taxon>Saccharomycotina</taxon>
        <taxon>Pichiomycetes</taxon>
        <taxon>Debaryomycetaceae</taxon>
        <taxon>Candida/Lodderomyces clade</taxon>
        <taxon>Candida</taxon>
    </lineage>
</organism>
<evidence type="ECO:0000256" key="1">
    <source>
        <dbReference type="SAM" id="MobiDB-lite"/>
    </source>
</evidence>
<gene>
    <name evidence="3" type="ORF">CANVERA_P4609</name>
</gene>
<evidence type="ECO:0000313" key="4">
    <source>
        <dbReference type="Proteomes" id="UP001152885"/>
    </source>
</evidence>
<keyword evidence="2" id="KW-1133">Transmembrane helix</keyword>
<name>A0A9W4XC17_9ASCO</name>
<dbReference type="Pfam" id="PF07954">
    <property type="entry name" value="DUF1689"/>
    <property type="match status" value="1"/>
</dbReference>
<keyword evidence="2" id="KW-0472">Membrane</keyword>
<sequence length="242" mass="28311">MSVTGNHSPIPGLNQTQFNQSVKFYEADSKLTQNDRIQIAKDLQSILISKNIVGYTTSMFGFLTPTIYYRYIKKAPVNKISWIQKPFLSFIIGLTNLAVMNSYVSKRNWKYKLEDNTMNEREREVWSLMDPVNILPFYFYYSRSSKNPAFKLKDPRSYNPNEVMFDKETYEKQKEKENGHFLDNSHDLTSWDKIRLASGFDITDENKDDSNLRDVNGGGYKESITDNDEVKSTWDRIRKEGK</sequence>
<dbReference type="AlphaFoldDB" id="A0A9W4XC17"/>
<feature type="transmembrane region" description="Helical" evidence="2">
    <location>
        <begin position="87"/>
        <end position="105"/>
    </location>
</feature>
<evidence type="ECO:0000313" key="3">
    <source>
        <dbReference type="EMBL" id="CAI5760098.1"/>
    </source>
</evidence>
<protein>
    <submittedName>
        <fullName evidence="3">Uncharacterized protein</fullName>
    </submittedName>
</protein>
<keyword evidence="4" id="KW-1185">Reference proteome</keyword>
<dbReference type="EMBL" id="CANTUO010000005">
    <property type="protein sequence ID" value="CAI5760098.1"/>
    <property type="molecule type" value="Genomic_DNA"/>
</dbReference>
<feature type="transmembrane region" description="Helical" evidence="2">
    <location>
        <begin position="52"/>
        <end position="71"/>
    </location>
</feature>
<evidence type="ECO:0000256" key="2">
    <source>
        <dbReference type="SAM" id="Phobius"/>
    </source>
</evidence>
<feature type="region of interest" description="Disordered" evidence="1">
    <location>
        <begin position="204"/>
        <end position="225"/>
    </location>
</feature>